<reference evidence="2" key="1">
    <citation type="submission" date="2020-11" db="EMBL/GenBank/DDBJ databases">
        <title>Azospira inquinata sp. nov.</title>
        <authorList>
            <person name="Moe W.M."/>
            <person name="Mikes M.C."/>
        </authorList>
    </citation>
    <scope>NUCLEOTIDE SEQUENCE</scope>
    <source>
        <strain evidence="2">Azo-3</strain>
    </source>
</reference>
<dbReference type="InterPro" id="IPR018188">
    <property type="entry name" value="RNase_T2_His_AS_1"/>
</dbReference>
<dbReference type="Proteomes" id="UP000683428">
    <property type="component" value="Chromosome"/>
</dbReference>
<organism evidence="2 3">
    <name type="scientific">Azospira inquinata</name>
    <dbReference type="NCBI Taxonomy" id="2785627"/>
    <lineage>
        <taxon>Bacteria</taxon>
        <taxon>Pseudomonadati</taxon>
        <taxon>Pseudomonadota</taxon>
        <taxon>Betaproteobacteria</taxon>
        <taxon>Rhodocyclales</taxon>
        <taxon>Rhodocyclaceae</taxon>
        <taxon>Azospira</taxon>
    </lineage>
</organism>
<accession>A0A975XVY5</accession>
<proteinExistence type="predicted"/>
<dbReference type="InterPro" id="IPR039378">
    <property type="entry name" value="RNase_T2_prok"/>
</dbReference>
<keyword evidence="1" id="KW-0732">Signal</keyword>
<dbReference type="EMBL" id="CP064782">
    <property type="protein sequence ID" value="QWT50314.1"/>
    <property type="molecule type" value="Genomic_DNA"/>
</dbReference>
<feature type="chain" id="PRO_5036902689" evidence="1">
    <location>
        <begin position="25"/>
        <end position="228"/>
    </location>
</feature>
<dbReference type="GO" id="GO:0033897">
    <property type="term" value="F:ribonuclease T2 activity"/>
    <property type="evidence" value="ECO:0007669"/>
    <property type="project" value="InterPro"/>
</dbReference>
<name>A0A975XVY5_9RHOO</name>
<dbReference type="PROSITE" id="PS00530">
    <property type="entry name" value="RNASE_T2_1"/>
    <property type="match status" value="1"/>
</dbReference>
<dbReference type="KEGG" id="aiq:Azoinq_06940"/>
<dbReference type="InterPro" id="IPR033130">
    <property type="entry name" value="RNase_T2_His_AS_2"/>
</dbReference>
<dbReference type="PANTHER" id="PTHR11240:SF22">
    <property type="entry name" value="RIBONUCLEASE T2"/>
    <property type="match status" value="1"/>
</dbReference>
<dbReference type="RefSeq" id="WP_216130619.1">
    <property type="nucleotide sequence ID" value="NZ_CP064782.1"/>
</dbReference>
<dbReference type="GO" id="GO:0006401">
    <property type="term" value="P:RNA catabolic process"/>
    <property type="evidence" value="ECO:0007669"/>
    <property type="project" value="TreeGrafter"/>
</dbReference>
<dbReference type="InterPro" id="IPR001568">
    <property type="entry name" value="RNase_T2-like"/>
</dbReference>
<keyword evidence="3" id="KW-1185">Reference proteome</keyword>
<evidence type="ECO:0000313" key="2">
    <source>
        <dbReference type="EMBL" id="QWT50314.1"/>
    </source>
</evidence>
<feature type="signal peptide" evidence="1">
    <location>
        <begin position="1"/>
        <end position="24"/>
    </location>
</feature>
<dbReference type="PROSITE" id="PS00531">
    <property type="entry name" value="RNASE_T2_2"/>
    <property type="match status" value="1"/>
</dbReference>
<protein>
    <submittedName>
        <fullName evidence="2">Ribonuclease T2</fullName>
    </submittedName>
</protein>
<dbReference type="CDD" id="cd01062">
    <property type="entry name" value="RNase_T2_prok"/>
    <property type="match status" value="1"/>
</dbReference>
<dbReference type="GO" id="GO:0003723">
    <property type="term" value="F:RNA binding"/>
    <property type="evidence" value="ECO:0007669"/>
    <property type="project" value="InterPro"/>
</dbReference>
<sequence>MNRAKAWLVVFLSSAFLLVGQAEARHPKHSSSSQETATQQGTAGQFDYYLLTLSWSPTYCLTHPGDTKQCGNKGLGFVLHGLWPQYNFGGYPQNCPTQYQLTPEAIAFGDTIFPNSNLISHEWSKHGTCSGLDALGYFQAADQARTSVKVPEAFDAPKTTFATTAKDIAAQFTAANPNFPEHAVVASCSGPELAEVRICLDKDLNPQACGTSVKSNCGQRSVRVPSVH</sequence>
<evidence type="ECO:0000313" key="3">
    <source>
        <dbReference type="Proteomes" id="UP000683428"/>
    </source>
</evidence>
<dbReference type="AlphaFoldDB" id="A0A975XVY5"/>
<gene>
    <name evidence="2" type="ORF">Azoinq_06940</name>
</gene>
<dbReference type="Pfam" id="PF00445">
    <property type="entry name" value="Ribonuclease_T2"/>
    <property type="match status" value="1"/>
</dbReference>
<dbReference type="PANTHER" id="PTHR11240">
    <property type="entry name" value="RIBONUCLEASE T2"/>
    <property type="match status" value="1"/>
</dbReference>
<evidence type="ECO:0000256" key="1">
    <source>
        <dbReference type="SAM" id="SignalP"/>
    </source>
</evidence>